<evidence type="ECO:0000256" key="1">
    <source>
        <dbReference type="SAM" id="Phobius"/>
    </source>
</evidence>
<name>A0A4Q0SVR3_9BACT</name>
<reference evidence="3" key="2">
    <citation type="submission" date="2019-02" db="EMBL/GenBank/DDBJ databases">
        <title>Granulicella sibirica sp. nov., a psychrotolerant acidobacterium isolated from an organic soil layer in forested tundra, West Siberia.</title>
        <authorList>
            <person name="Oshkin I.Y."/>
            <person name="Kulichevskaya I.S."/>
            <person name="Rijpstra W.I.C."/>
            <person name="Sinninghe Damste J.S."/>
            <person name="Rakitin A.L."/>
            <person name="Ravin N.V."/>
            <person name="Dedysh S.N."/>
        </authorList>
    </citation>
    <scope>NUCLEOTIDE SEQUENCE [LARGE SCALE GENOMIC DNA]</scope>
    <source>
        <strain evidence="3">AF10</strain>
    </source>
</reference>
<keyword evidence="1" id="KW-0472">Membrane</keyword>
<feature type="transmembrane region" description="Helical" evidence="1">
    <location>
        <begin position="29"/>
        <end position="52"/>
    </location>
</feature>
<keyword evidence="1" id="KW-0812">Transmembrane</keyword>
<dbReference type="AlphaFoldDB" id="A0A4Q0SVR3"/>
<sequence length="55" mass="6007">MKNPLRAISQAFILTVGITPPTPAKERGALIFVSTLLVGMVVLAVFVFFVLIRHL</sequence>
<dbReference type="EMBL" id="RDSM01000003">
    <property type="protein sequence ID" value="RXH54482.1"/>
    <property type="molecule type" value="Genomic_DNA"/>
</dbReference>
<accession>A0A4Q0SVR3</accession>
<evidence type="ECO:0000313" key="2">
    <source>
        <dbReference type="EMBL" id="RXH54482.1"/>
    </source>
</evidence>
<comment type="caution">
    <text evidence="2">The sequence shown here is derived from an EMBL/GenBank/DDBJ whole genome shotgun (WGS) entry which is preliminary data.</text>
</comment>
<keyword evidence="1" id="KW-1133">Transmembrane helix</keyword>
<gene>
    <name evidence="2" type="ORF">GRAN_3585</name>
</gene>
<dbReference type="Proteomes" id="UP000289437">
    <property type="component" value="Unassembled WGS sequence"/>
</dbReference>
<organism evidence="2 3">
    <name type="scientific">Granulicella sibirica</name>
    <dbReference type="NCBI Taxonomy" id="2479048"/>
    <lineage>
        <taxon>Bacteria</taxon>
        <taxon>Pseudomonadati</taxon>
        <taxon>Acidobacteriota</taxon>
        <taxon>Terriglobia</taxon>
        <taxon>Terriglobales</taxon>
        <taxon>Acidobacteriaceae</taxon>
        <taxon>Granulicella</taxon>
    </lineage>
</organism>
<evidence type="ECO:0000313" key="3">
    <source>
        <dbReference type="Proteomes" id="UP000289437"/>
    </source>
</evidence>
<keyword evidence="3" id="KW-1185">Reference proteome</keyword>
<protein>
    <submittedName>
        <fullName evidence="2">Uncharacterized protein</fullName>
    </submittedName>
</protein>
<reference evidence="2 3" key="1">
    <citation type="submission" date="2018-11" db="EMBL/GenBank/DDBJ databases">
        <authorList>
            <person name="Mardanov A.V."/>
            <person name="Ravin N.V."/>
            <person name="Dedysh S.N."/>
        </authorList>
    </citation>
    <scope>NUCLEOTIDE SEQUENCE [LARGE SCALE GENOMIC DNA]</scope>
    <source>
        <strain evidence="2 3">AF10</strain>
    </source>
</reference>
<proteinExistence type="predicted"/>